<dbReference type="Gene3D" id="3.20.20.450">
    <property type="entry name" value="EAL domain"/>
    <property type="match status" value="1"/>
</dbReference>
<dbReference type="CDD" id="cd01948">
    <property type="entry name" value="EAL"/>
    <property type="match status" value="1"/>
</dbReference>
<dbReference type="NCBIfam" id="TIGR00254">
    <property type="entry name" value="GGDEF"/>
    <property type="match status" value="1"/>
</dbReference>
<dbReference type="InterPro" id="IPR001633">
    <property type="entry name" value="EAL_dom"/>
</dbReference>
<keyword evidence="1" id="KW-0472">Membrane</keyword>
<dbReference type="InterPro" id="IPR052155">
    <property type="entry name" value="Biofilm_reg_signaling"/>
</dbReference>
<evidence type="ECO:0000259" key="3">
    <source>
        <dbReference type="PROSITE" id="PS50887"/>
    </source>
</evidence>
<evidence type="ECO:0000256" key="1">
    <source>
        <dbReference type="SAM" id="Phobius"/>
    </source>
</evidence>
<feature type="transmembrane region" description="Helical" evidence="1">
    <location>
        <begin position="38"/>
        <end position="57"/>
    </location>
</feature>
<name>A0A545T4G6_9GAMM</name>
<dbReference type="SMART" id="SM00267">
    <property type="entry name" value="GGDEF"/>
    <property type="match status" value="1"/>
</dbReference>
<dbReference type="SMART" id="SM00052">
    <property type="entry name" value="EAL"/>
    <property type="match status" value="1"/>
</dbReference>
<evidence type="ECO:0000313" key="5">
    <source>
        <dbReference type="Proteomes" id="UP000317839"/>
    </source>
</evidence>
<gene>
    <name evidence="4" type="ORF">FLL45_17845</name>
</gene>
<sequence length="612" mass="69463">MPKRTLAIEKQLTWFHLATVFPLVSFGFYHYFFHFRELGIVFLISSALIGYSAFFTLTGKPLKHYKSIFLFVVSANIIFAAQYIGIRSIFYLFPAIIGIYFNFPIRFSTTVSIILSAATLFAASDLVSTSNLIRISFPIIIVIGFAHLYRRTIAEQQIALEKEASEDYLTGIYNRRSFHEWLDRTIQTHVSQHDKLALFYLDIDDFKRVNDVYGHAAGDRLLNEFTRALKVSVRSTDILATCNEHRLARLAGDEFVVAATNVRHEKDALMIAERLLEEINKPIQIDGIELHINSSIGIALCESNTGSADQLLRDADSAMFKSKSDGKNRITFFDSSIAEKVAKKNNIAEAVNDAILNQEFYLNFMPIFKDSGKTLVGAESLIRSSSEKLKGIGPDIFIPIAEEYGMIHTIDLLVITETFKKISEIQHSLPDEFVFSINFSAKELRNESFPEELKSLSDSFKITPSLIELEITETSLVSHDTFTIKLLNEIKSYGFRISLDDFGTGYTAFSQLKLYPVDTLKIDRSFVWDIDAGSDAQDDKIMVDVILSLASLFQVKVVAEGVENQTQLDYLARSQCDYYQGYLLSKPLHWEVFKSTYFRDSEKSQRTNTSSR</sequence>
<feature type="transmembrane region" description="Helical" evidence="1">
    <location>
        <begin position="131"/>
        <end position="149"/>
    </location>
</feature>
<dbReference type="InterPro" id="IPR043128">
    <property type="entry name" value="Rev_trsase/Diguanyl_cyclase"/>
</dbReference>
<dbReference type="Pfam" id="PF00990">
    <property type="entry name" value="GGDEF"/>
    <property type="match status" value="1"/>
</dbReference>
<dbReference type="CDD" id="cd01949">
    <property type="entry name" value="GGDEF"/>
    <property type="match status" value="1"/>
</dbReference>
<dbReference type="RefSeq" id="WP_142943413.1">
    <property type="nucleotide sequence ID" value="NZ_VIKR01000005.1"/>
</dbReference>
<keyword evidence="1" id="KW-1133">Transmembrane helix</keyword>
<dbReference type="PANTHER" id="PTHR44757">
    <property type="entry name" value="DIGUANYLATE CYCLASE DGCP"/>
    <property type="match status" value="1"/>
</dbReference>
<feature type="transmembrane region" description="Helical" evidence="1">
    <location>
        <begin position="105"/>
        <end position="124"/>
    </location>
</feature>
<dbReference type="AlphaFoldDB" id="A0A545T4G6"/>
<dbReference type="OrthoDB" id="9804951at2"/>
<dbReference type="PANTHER" id="PTHR44757:SF2">
    <property type="entry name" value="BIOFILM ARCHITECTURE MAINTENANCE PROTEIN MBAA"/>
    <property type="match status" value="1"/>
</dbReference>
<feature type="domain" description="GGDEF" evidence="3">
    <location>
        <begin position="194"/>
        <end position="335"/>
    </location>
</feature>
<dbReference type="Proteomes" id="UP000317839">
    <property type="component" value="Unassembled WGS sequence"/>
</dbReference>
<accession>A0A545T4G6</accession>
<dbReference type="InterPro" id="IPR035919">
    <property type="entry name" value="EAL_sf"/>
</dbReference>
<feature type="transmembrane region" description="Helical" evidence="1">
    <location>
        <begin position="12"/>
        <end position="32"/>
    </location>
</feature>
<organism evidence="4 5">
    <name type="scientific">Aliikangiella marina</name>
    <dbReference type="NCBI Taxonomy" id="1712262"/>
    <lineage>
        <taxon>Bacteria</taxon>
        <taxon>Pseudomonadati</taxon>
        <taxon>Pseudomonadota</taxon>
        <taxon>Gammaproteobacteria</taxon>
        <taxon>Oceanospirillales</taxon>
        <taxon>Pleioneaceae</taxon>
        <taxon>Aliikangiella</taxon>
    </lineage>
</organism>
<dbReference type="Gene3D" id="3.30.70.270">
    <property type="match status" value="1"/>
</dbReference>
<comment type="caution">
    <text evidence="4">The sequence shown here is derived from an EMBL/GenBank/DDBJ whole genome shotgun (WGS) entry which is preliminary data.</text>
</comment>
<protein>
    <submittedName>
        <fullName evidence="4">EAL domain-containing protein</fullName>
    </submittedName>
</protein>
<feature type="domain" description="EAL" evidence="2">
    <location>
        <begin position="344"/>
        <end position="601"/>
    </location>
</feature>
<evidence type="ECO:0000259" key="2">
    <source>
        <dbReference type="PROSITE" id="PS50883"/>
    </source>
</evidence>
<reference evidence="4 5" key="1">
    <citation type="submission" date="2019-06" db="EMBL/GenBank/DDBJ databases">
        <title>Draft genome of Aliikangiella marina GYP-15.</title>
        <authorList>
            <person name="Wang G."/>
        </authorList>
    </citation>
    <scope>NUCLEOTIDE SEQUENCE [LARGE SCALE GENOMIC DNA]</scope>
    <source>
        <strain evidence="4 5">GYP-15</strain>
    </source>
</reference>
<dbReference type="SUPFAM" id="SSF55073">
    <property type="entry name" value="Nucleotide cyclase"/>
    <property type="match status" value="1"/>
</dbReference>
<dbReference type="Pfam" id="PF00563">
    <property type="entry name" value="EAL"/>
    <property type="match status" value="1"/>
</dbReference>
<keyword evidence="1" id="KW-0812">Transmembrane</keyword>
<evidence type="ECO:0000313" key="4">
    <source>
        <dbReference type="EMBL" id="TQV72085.1"/>
    </source>
</evidence>
<dbReference type="PROSITE" id="PS50887">
    <property type="entry name" value="GGDEF"/>
    <property type="match status" value="1"/>
</dbReference>
<dbReference type="SUPFAM" id="SSF141868">
    <property type="entry name" value="EAL domain-like"/>
    <property type="match status" value="1"/>
</dbReference>
<dbReference type="InterPro" id="IPR029787">
    <property type="entry name" value="Nucleotide_cyclase"/>
</dbReference>
<dbReference type="InterPro" id="IPR000160">
    <property type="entry name" value="GGDEF_dom"/>
</dbReference>
<feature type="transmembrane region" description="Helical" evidence="1">
    <location>
        <begin position="69"/>
        <end position="93"/>
    </location>
</feature>
<keyword evidence="5" id="KW-1185">Reference proteome</keyword>
<dbReference type="EMBL" id="VIKR01000005">
    <property type="protein sequence ID" value="TQV72085.1"/>
    <property type="molecule type" value="Genomic_DNA"/>
</dbReference>
<proteinExistence type="predicted"/>
<dbReference type="PROSITE" id="PS50883">
    <property type="entry name" value="EAL"/>
    <property type="match status" value="1"/>
</dbReference>